<accession>A0ABR2HPT3</accession>
<feature type="region of interest" description="Disordered" evidence="1">
    <location>
        <begin position="1"/>
        <end position="54"/>
    </location>
</feature>
<sequence length="618" mass="70466">MFSKSRLSRLGKSPMKLFRKKNDVDGSTKSDGLRPRPPPCPTTENVEVNKQEEKTCHWSTPDPKWINVDEIRQWIYTCDSEHGETCRPTNPHHTGRPIWLIDVKQNCLVPAEQHRYIALSYVWGGVDSAQTATDTIEHMQRPGVLTNEEEGGSLVIPKTILHTMGLVKTLGERYLWVDRFCICQDDASTKHAQLESMADIYGNAYLTIVAASEWDANHGLRGIEGITKPRDLSSYLTTDQYREFMRVENSIWAPFQSSRGWTFQEMVFSRRKLLFQYQMVRWECCFGGWHESTGVTGHIPGENIKGTSSQKFSNGNNLVLEGLSAESTLNRYYRLVERYNIRNLSYPEDGLRAYLGVIKRFSEVVPGGFFWGLPISSLHSALLWQPQETLVRRLSRYDETAAPKLPSWSWVGWQGSVNTDDCALHNHYVSNTEPLCVWKAMDKSRRIQPLVIGVEPGGGDSNATLHESPFLYAHASTAHAWISKPMIWDKNRAVNTNEHIMEAIRNKMALQSRPNITLVFPSPTSPEESYAVDACGVLFLSPGFSLRSPTPLECELLAISTTEIKTWYDHDRTGWLRYHNVLWIGRRDDGTLYRKGLGFVPVDDWDRLDHKKEDVVLG</sequence>
<evidence type="ECO:0000313" key="3">
    <source>
        <dbReference type="EMBL" id="KAK8851106.1"/>
    </source>
</evidence>
<dbReference type="InterPro" id="IPR010730">
    <property type="entry name" value="HET"/>
</dbReference>
<feature type="compositionally biased region" description="Basic and acidic residues" evidence="1">
    <location>
        <begin position="20"/>
        <end position="34"/>
    </location>
</feature>
<dbReference type="PANTHER" id="PTHR33112">
    <property type="entry name" value="DOMAIN PROTEIN, PUTATIVE-RELATED"/>
    <property type="match status" value="1"/>
</dbReference>
<dbReference type="Pfam" id="PF06985">
    <property type="entry name" value="HET"/>
    <property type="match status" value="1"/>
</dbReference>
<dbReference type="EMBL" id="JAPCWZ010000009">
    <property type="protein sequence ID" value="KAK8851106.1"/>
    <property type="molecule type" value="Genomic_DNA"/>
</dbReference>
<name>A0ABR2HPT3_9PEZI</name>
<organism evidence="3 4">
    <name type="scientific">Apiospora arundinis</name>
    <dbReference type="NCBI Taxonomy" id="335852"/>
    <lineage>
        <taxon>Eukaryota</taxon>
        <taxon>Fungi</taxon>
        <taxon>Dikarya</taxon>
        <taxon>Ascomycota</taxon>
        <taxon>Pezizomycotina</taxon>
        <taxon>Sordariomycetes</taxon>
        <taxon>Xylariomycetidae</taxon>
        <taxon>Amphisphaeriales</taxon>
        <taxon>Apiosporaceae</taxon>
        <taxon>Apiospora</taxon>
    </lineage>
</organism>
<dbReference type="Proteomes" id="UP001390339">
    <property type="component" value="Unassembled WGS sequence"/>
</dbReference>
<feature type="domain" description="Heterokaryon incompatibility" evidence="2">
    <location>
        <begin position="116"/>
        <end position="265"/>
    </location>
</feature>
<evidence type="ECO:0000256" key="1">
    <source>
        <dbReference type="SAM" id="MobiDB-lite"/>
    </source>
</evidence>
<proteinExistence type="predicted"/>
<evidence type="ECO:0000259" key="2">
    <source>
        <dbReference type="Pfam" id="PF06985"/>
    </source>
</evidence>
<keyword evidence="4" id="KW-1185">Reference proteome</keyword>
<dbReference type="PANTHER" id="PTHR33112:SF12">
    <property type="entry name" value="HETEROKARYON INCOMPATIBILITY DOMAIN-CONTAINING PROTEIN"/>
    <property type="match status" value="1"/>
</dbReference>
<reference evidence="3 4" key="1">
    <citation type="journal article" date="2024" name="IMA Fungus">
        <title>Apiospora arundinis, a panoply of carbohydrate-active enzymes and secondary metabolites.</title>
        <authorList>
            <person name="Sorensen T."/>
            <person name="Petersen C."/>
            <person name="Muurmann A.T."/>
            <person name="Christiansen J.V."/>
            <person name="Brundto M.L."/>
            <person name="Overgaard C.K."/>
            <person name="Boysen A.T."/>
            <person name="Wollenberg R.D."/>
            <person name="Larsen T.O."/>
            <person name="Sorensen J.L."/>
            <person name="Nielsen K.L."/>
            <person name="Sondergaard T.E."/>
        </authorList>
    </citation>
    <scope>NUCLEOTIDE SEQUENCE [LARGE SCALE GENOMIC DNA]</scope>
    <source>
        <strain evidence="3 4">AAU 773</strain>
    </source>
</reference>
<evidence type="ECO:0000313" key="4">
    <source>
        <dbReference type="Proteomes" id="UP001390339"/>
    </source>
</evidence>
<comment type="caution">
    <text evidence="3">The sequence shown here is derived from an EMBL/GenBank/DDBJ whole genome shotgun (WGS) entry which is preliminary data.</text>
</comment>
<gene>
    <name evidence="3" type="ORF">PGQ11_013585</name>
</gene>
<protein>
    <submittedName>
        <fullName evidence="3">HET-domain-containing protein</fullName>
    </submittedName>
</protein>